<name>A0A1E4QYZ0_9BACI</name>
<dbReference type="OrthoDB" id="2735041at2"/>
<sequence>MKALFKGQLTMDVYKIVESLEDEEATRNLAHEDITSELLKELRTLVEARGYRVPYVGINLEYEGVPTPQYVSIVNKAIKEAKNSEIYIRGKGTITNITF</sequence>
<accession>A0A1E4QYZ0</accession>
<protein>
    <submittedName>
        <fullName evidence="1">Uncharacterized protein</fullName>
    </submittedName>
</protein>
<comment type="caution">
    <text evidence="1">The sequence shown here is derived from an EMBL/GenBank/DDBJ whole genome shotgun (WGS) entry which is preliminary data.</text>
</comment>
<gene>
    <name evidence="1" type="ORF">BG258_22475</name>
</gene>
<reference evidence="1 2" key="1">
    <citation type="submission" date="2016-09" db="EMBL/GenBank/DDBJ databases">
        <title>Draft genome sequence of the soil isolate, Lysinibacillus fusiformis M5, a potential hypoxanthine producer.</title>
        <authorList>
            <person name="Gallegos-Monterrosa R."/>
            <person name="Maroti G."/>
            <person name="Balint B."/>
            <person name="Kovacs A.T."/>
        </authorList>
    </citation>
    <scope>NUCLEOTIDE SEQUENCE [LARGE SCALE GENOMIC DNA]</scope>
    <source>
        <strain evidence="1 2">M5</strain>
    </source>
</reference>
<evidence type="ECO:0000313" key="2">
    <source>
        <dbReference type="Proteomes" id="UP000094784"/>
    </source>
</evidence>
<evidence type="ECO:0000313" key="1">
    <source>
        <dbReference type="EMBL" id="ODV53398.1"/>
    </source>
</evidence>
<dbReference type="RefSeq" id="WP_069482542.1">
    <property type="nucleotide sequence ID" value="NZ_KV766182.1"/>
</dbReference>
<dbReference type="Proteomes" id="UP000094784">
    <property type="component" value="Unassembled WGS sequence"/>
</dbReference>
<dbReference type="AlphaFoldDB" id="A0A1E4QYZ0"/>
<proteinExistence type="predicted"/>
<dbReference type="EMBL" id="MECQ01000006">
    <property type="protein sequence ID" value="ODV53398.1"/>
    <property type="molecule type" value="Genomic_DNA"/>
</dbReference>
<organism evidence="1 2">
    <name type="scientific">Lysinibacillus fusiformis</name>
    <dbReference type="NCBI Taxonomy" id="28031"/>
    <lineage>
        <taxon>Bacteria</taxon>
        <taxon>Bacillati</taxon>
        <taxon>Bacillota</taxon>
        <taxon>Bacilli</taxon>
        <taxon>Bacillales</taxon>
        <taxon>Bacillaceae</taxon>
        <taxon>Lysinibacillus</taxon>
    </lineage>
</organism>